<name>A0A2V2N745_9EURY</name>
<proteinExistence type="predicted"/>
<dbReference type="GeneID" id="97549706"/>
<reference evidence="7 8" key="1">
    <citation type="submission" date="2018-05" db="EMBL/GenBank/DDBJ databases">
        <title>Draft genome of Methanospirillum lacunae Ki8-1.</title>
        <authorList>
            <person name="Dueholm M.S."/>
            <person name="Nielsen P.H."/>
            <person name="Bakmann L.F."/>
            <person name="Otzen D.E."/>
        </authorList>
    </citation>
    <scope>NUCLEOTIDE SEQUENCE [LARGE SCALE GENOMIC DNA]</scope>
    <source>
        <strain evidence="7 8">Ki8-1</strain>
    </source>
</reference>
<dbReference type="InterPro" id="IPR001638">
    <property type="entry name" value="Solute-binding_3/MltF_N"/>
</dbReference>
<dbReference type="EMBL" id="QGMY01000002">
    <property type="protein sequence ID" value="PWR74325.1"/>
    <property type="molecule type" value="Genomic_DNA"/>
</dbReference>
<dbReference type="GO" id="GO:0005886">
    <property type="term" value="C:plasma membrane"/>
    <property type="evidence" value="ECO:0007669"/>
    <property type="project" value="UniProtKB-SubCell"/>
</dbReference>
<keyword evidence="2" id="KW-1003">Cell membrane</keyword>
<evidence type="ECO:0000256" key="2">
    <source>
        <dbReference type="ARBA" id="ARBA00022475"/>
    </source>
</evidence>
<feature type="domain" description="Solute-binding protein family 3/N-terminal" evidence="6">
    <location>
        <begin position="34"/>
        <end position="251"/>
    </location>
</feature>
<dbReference type="RefSeq" id="WP_109967604.1">
    <property type="nucleotide sequence ID" value="NZ_CP176093.1"/>
</dbReference>
<sequence>MPLKPHLFLFILYCFLIITSISVNADTQTTTLHDLTWVTEEYPPFNFHENGTASGLMIDLISAISQKAGEEIPIESFIFLPWNEAYHKAITDPDTVIFAIAKTPDREDLFKWVGPILTYNISLYSKRSNNITITNSNELSKYKIGAVTDDVAIDNLIQAGIKREDIFTRSDPRILVQELENGSIDLLSYGDIAANYYIKNVTGNSAYYKLSGKTGTVPIYIGFNKETPDNVVEKFRNAFDELKNKPESGEMSELDQVLSSWMLGDGLSNTQYYTEGYYPYTFIENGTPKGISIDILQYIASQYGAQIPVDHFTFGTWEDVYKTTMNQNGTALAILARSPERENLFKWAGPVDKTPVVIFTIRDSADKFRNTSPSTMKIATITEDIAATTLVNAGGKDIIYSTEPKEQIKMLENGSVDGWAYALLPGRQLISQYAANASAIVPAQTLQTYDFYIAFNRNTSPHIVNSLQDTMDLLRTEKDTSGVSIYDQILYRYVQPVFSDSNVTVSEVTSLINQTVHDISLDAPGTIKNINAGQTPYRNTEKPDLYVFVYDPDVNMVAHAENPGMVGLNYHNKGDVSGKPFRDQLVREALTNGSGWVDYIYSSPAETGLFWKSTRCQLVTGSDGKRYIICVGVYKTK</sequence>
<dbReference type="PANTHER" id="PTHR38834:SF3">
    <property type="entry name" value="SOLUTE-BINDING PROTEIN FAMILY 3_N-TERMINAL DOMAIN-CONTAINING PROTEIN"/>
    <property type="match status" value="1"/>
</dbReference>
<organism evidence="7 8">
    <name type="scientific">Methanospirillum lacunae</name>
    <dbReference type="NCBI Taxonomy" id="668570"/>
    <lineage>
        <taxon>Archaea</taxon>
        <taxon>Methanobacteriati</taxon>
        <taxon>Methanobacteriota</taxon>
        <taxon>Stenosarchaea group</taxon>
        <taxon>Methanomicrobia</taxon>
        <taxon>Methanomicrobiales</taxon>
        <taxon>Methanospirillaceae</taxon>
        <taxon>Methanospirillum</taxon>
    </lineage>
</organism>
<evidence type="ECO:0000256" key="1">
    <source>
        <dbReference type="ARBA" id="ARBA00004651"/>
    </source>
</evidence>
<evidence type="ECO:0000256" key="4">
    <source>
        <dbReference type="ARBA" id="ARBA00022989"/>
    </source>
</evidence>
<evidence type="ECO:0000256" key="5">
    <source>
        <dbReference type="ARBA" id="ARBA00023136"/>
    </source>
</evidence>
<dbReference type="InterPro" id="IPR033480">
    <property type="entry name" value="sCache_2"/>
</dbReference>
<keyword evidence="5" id="KW-0472">Membrane</keyword>
<keyword evidence="8" id="KW-1185">Reference proteome</keyword>
<comment type="caution">
    <text evidence="7">The sequence shown here is derived from an EMBL/GenBank/DDBJ whole genome shotgun (WGS) entry which is preliminary data.</text>
</comment>
<keyword evidence="3" id="KW-0812">Transmembrane</keyword>
<evidence type="ECO:0000256" key="3">
    <source>
        <dbReference type="ARBA" id="ARBA00022692"/>
    </source>
</evidence>
<dbReference type="Gene3D" id="3.40.190.10">
    <property type="entry name" value="Periplasmic binding protein-like II"/>
    <property type="match status" value="4"/>
</dbReference>
<dbReference type="Proteomes" id="UP000245657">
    <property type="component" value="Unassembled WGS sequence"/>
</dbReference>
<dbReference type="Pfam" id="PF17200">
    <property type="entry name" value="sCache_2"/>
    <property type="match status" value="1"/>
</dbReference>
<dbReference type="SMART" id="SM00062">
    <property type="entry name" value="PBPb"/>
    <property type="match status" value="1"/>
</dbReference>
<evidence type="ECO:0000259" key="6">
    <source>
        <dbReference type="SMART" id="SM00062"/>
    </source>
</evidence>
<dbReference type="AlphaFoldDB" id="A0A2V2N745"/>
<gene>
    <name evidence="7" type="ORF">DK846_04035</name>
</gene>
<protein>
    <recommendedName>
        <fullName evidence="6">Solute-binding protein family 3/N-terminal domain-containing protein</fullName>
    </recommendedName>
</protein>
<dbReference type="Gene3D" id="3.30.450.20">
    <property type="entry name" value="PAS domain"/>
    <property type="match status" value="1"/>
</dbReference>
<evidence type="ECO:0000313" key="7">
    <source>
        <dbReference type="EMBL" id="PWR74325.1"/>
    </source>
</evidence>
<keyword evidence="4" id="KW-1133">Transmembrane helix</keyword>
<evidence type="ECO:0000313" key="8">
    <source>
        <dbReference type="Proteomes" id="UP000245657"/>
    </source>
</evidence>
<dbReference type="Pfam" id="PF00497">
    <property type="entry name" value="SBP_bac_3"/>
    <property type="match status" value="2"/>
</dbReference>
<comment type="subcellular location">
    <subcellularLocation>
        <location evidence="1">Cell membrane</location>
        <topology evidence="1">Multi-pass membrane protein</topology>
    </subcellularLocation>
</comment>
<dbReference type="PANTHER" id="PTHR38834">
    <property type="entry name" value="PERIPLASMIC SUBSTRATE BINDING PROTEIN FAMILY 3"/>
    <property type="match status" value="1"/>
</dbReference>
<accession>A0A2V2N745</accession>
<dbReference type="SUPFAM" id="SSF53850">
    <property type="entry name" value="Periplasmic binding protein-like II"/>
    <property type="match status" value="2"/>
</dbReference>
<dbReference type="OrthoDB" id="134664at2157"/>